<organism evidence="2 3">
    <name type="scientific">Halanaerobacter jeridensis</name>
    <dbReference type="NCBI Taxonomy" id="706427"/>
    <lineage>
        <taxon>Bacteria</taxon>
        <taxon>Bacillati</taxon>
        <taxon>Bacillota</taxon>
        <taxon>Clostridia</taxon>
        <taxon>Halanaerobiales</taxon>
        <taxon>Halobacteroidaceae</taxon>
        <taxon>Halanaerobacter</taxon>
    </lineage>
</organism>
<reference evidence="2" key="1">
    <citation type="submission" date="2021-01" db="EMBL/GenBank/DDBJ databases">
        <title>Genomic Encyclopedia of Type Strains, Phase IV (KMG-IV): sequencing the most valuable type-strain genomes for metagenomic binning, comparative biology and taxonomic classification.</title>
        <authorList>
            <person name="Goeker M."/>
        </authorList>
    </citation>
    <scope>NUCLEOTIDE SEQUENCE</scope>
    <source>
        <strain evidence="2">DSM 23230</strain>
    </source>
</reference>
<proteinExistence type="predicted"/>
<dbReference type="InterPro" id="IPR007712">
    <property type="entry name" value="RelE/ParE_toxin"/>
</dbReference>
<dbReference type="Pfam" id="PF05016">
    <property type="entry name" value="ParE_toxin"/>
    <property type="match status" value="1"/>
</dbReference>
<sequence length="102" mass="12078">MEIIFHPEVKEDIEELDGSVRKRFKKTLKKIKRAPRLGKPLGNKGEIDLSSCLKMYFNSKKYRVVYEILDNNKIIIWSVGKREAEVVYFNAYKRILKEGKEE</sequence>
<name>A0A938XPG2_9FIRM</name>
<dbReference type="Proteomes" id="UP000774000">
    <property type="component" value="Unassembled WGS sequence"/>
</dbReference>
<evidence type="ECO:0000313" key="3">
    <source>
        <dbReference type="Proteomes" id="UP000774000"/>
    </source>
</evidence>
<dbReference type="EMBL" id="JAFBDQ010000006">
    <property type="protein sequence ID" value="MBM7556542.1"/>
    <property type="molecule type" value="Genomic_DNA"/>
</dbReference>
<evidence type="ECO:0000256" key="1">
    <source>
        <dbReference type="ARBA" id="ARBA00022649"/>
    </source>
</evidence>
<gene>
    <name evidence="2" type="ORF">JOC47_001393</name>
</gene>
<dbReference type="SUPFAM" id="SSF143011">
    <property type="entry name" value="RelE-like"/>
    <property type="match status" value="1"/>
</dbReference>
<evidence type="ECO:0000313" key="2">
    <source>
        <dbReference type="EMBL" id="MBM7556542.1"/>
    </source>
</evidence>
<comment type="caution">
    <text evidence="2">The sequence shown here is derived from an EMBL/GenBank/DDBJ whole genome shotgun (WGS) entry which is preliminary data.</text>
</comment>
<dbReference type="AlphaFoldDB" id="A0A938XPG2"/>
<dbReference type="InterPro" id="IPR035093">
    <property type="entry name" value="RelE/ParE_toxin_dom_sf"/>
</dbReference>
<dbReference type="Gene3D" id="3.30.2310.20">
    <property type="entry name" value="RelE-like"/>
    <property type="match status" value="1"/>
</dbReference>
<protein>
    <submittedName>
        <fullName evidence="2">mRNA interferase RelE/StbE</fullName>
    </submittedName>
</protein>
<keyword evidence="3" id="KW-1185">Reference proteome</keyword>
<accession>A0A938XPG2</accession>
<keyword evidence="1" id="KW-1277">Toxin-antitoxin system</keyword>
<dbReference type="RefSeq" id="WP_204701326.1">
    <property type="nucleotide sequence ID" value="NZ_JAFBDQ010000006.1"/>
</dbReference>